<evidence type="ECO:0000313" key="11">
    <source>
        <dbReference type="RefSeq" id="WP_084545229.1"/>
    </source>
</evidence>
<name>A0A8B6XBE7_9BURK</name>
<evidence type="ECO:0000256" key="1">
    <source>
        <dbReference type="ARBA" id="ARBA00022729"/>
    </source>
</evidence>
<feature type="domain" description="PpiC" evidence="9">
    <location>
        <begin position="210"/>
        <end position="311"/>
    </location>
</feature>
<dbReference type="SUPFAM" id="SSF109998">
    <property type="entry name" value="Triger factor/SurA peptide-binding domain-like"/>
    <property type="match status" value="1"/>
</dbReference>
<evidence type="ECO:0000256" key="4">
    <source>
        <dbReference type="ARBA" id="ARBA00023110"/>
    </source>
</evidence>
<proteinExistence type="inferred from homology"/>
<comment type="domain">
    <text evidence="7">The PPIase activity resides only in the second parvulin domain. The N-terminal region and the C-terminal tail are necessary and sufficient for the chaperone activity of SurA. The PPIase activity is dispensable for SurA to function as a chaperone. The N-terminal region and the C-terminal tail are also required for porin recognition.</text>
</comment>
<dbReference type="OrthoDB" id="14196at2"/>
<dbReference type="GO" id="GO:0050821">
    <property type="term" value="P:protein stabilization"/>
    <property type="evidence" value="ECO:0007669"/>
    <property type="project" value="InterPro"/>
</dbReference>
<dbReference type="GO" id="GO:0043165">
    <property type="term" value="P:Gram-negative-bacterium-type cell outer membrane assembly"/>
    <property type="evidence" value="ECO:0007669"/>
    <property type="project" value="InterPro"/>
</dbReference>
<dbReference type="GO" id="GO:0051082">
    <property type="term" value="F:unfolded protein binding"/>
    <property type="evidence" value="ECO:0007669"/>
    <property type="project" value="UniProtKB-UniRule"/>
</dbReference>
<dbReference type="InterPro" id="IPR023034">
    <property type="entry name" value="PPIase_SurA"/>
</dbReference>
<dbReference type="GO" id="GO:0030288">
    <property type="term" value="C:outer membrane-bounded periplasmic space"/>
    <property type="evidence" value="ECO:0007669"/>
    <property type="project" value="InterPro"/>
</dbReference>
<evidence type="ECO:0000256" key="8">
    <source>
        <dbReference type="SAM" id="MobiDB-lite"/>
    </source>
</evidence>
<feature type="region of interest" description="Disordered" evidence="8">
    <location>
        <begin position="1"/>
        <end position="28"/>
    </location>
</feature>
<dbReference type="InterPro" id="IPR000297">
    <property type="entry name" value="PPIase_PpiC"/>
</dbReference>
<protein>
    <recommendedName>
        <fullName evidence="7">Chaperone SurA</fullName>
    </recommendedName>
    <alternativeName>
        <fullName evidence="7">Peptidyl-prolyl cis-trans isomerase SurA</fullName>
        <shortName evidence="7">PPIase SurA</shortName>
        <ecNumber evidence="7">5.2.1.8</ecNumber>
    </alternativeName>
    <alternativeName>
        <fullName evidence="7">Rotamase SurA</fullName>
    </alternativeName>
</protein>
<dbReference type="Pfam" id="PF09312">
    <property type="entry name" value="SurA_N"/>
    <property type="match status" value="1"/>
</dbReference>
<keyword evidence="1 7" id="KW-0732">Signal</keyword>
<dbReference type="InterPro" id="IPR046357">
    <property type="entry name" value="PPIase_dom_sf"/>
</dbReference>
<dbReference type="SUPFAM" id="SSF54534">
    <property type="entry name" value="FKBP-like"/>
    <property type="match status" value="2"/>
</dbReference>
<dbReference type="GO" id="GO:0042277">
    <property type="term" value="F:peptide binding"/>
    <property type="evidence" value="ECO:0007669"/>
    <property type="project" value="InterPro"/>
</dbReference>
<comment type="function">
    <text evidence="7">Chaperone involved in the correct folding and assembly of outer membrane proteins. Recognizes specific patterns of aromatic residues and the orientation of their side chains, which are found more frequently in integral outer membrane proteins. May act in both early periplasmic and late outer membrane-associated steps of protein maturation.</text>
</comment>
<evidence type="ECO:0000256" key="7">
    <source>
        <dbReference type="HAMAP-Rule" id="MF_01183"/>
    </source>
</evidence>
<dbReference type="PROSITE" id="PS50198">
    <property type="entry name" value="PPIC_PPIASE_2"/>
    <property type="match status" value="2"/>
</dbReference>
<dbReference type="PANTHER" id="PTHR47637">
    <property type="entry name" value="CHAPERONE SURA"/>
    <property type="match status" value="1"/>
</dbReference>
<sequence>MQQIQGRPGRPSGLAPVRQPRSDAARAPGRRLAGRLGAGLCAIALAFGALPAAPALAAPSQVQLLDVVVAVVNDEVITYNELKARLVQVQRQLKARNTPLPPEDVLQRQVLERMVTERVQAQAARESGIRVDETTLDRAIGRIAEQNRMTLTQFRDRLEKEGMVYSVFRGDIRNEILMSRVRDREVDSKIQVSDSEIDAWLEAQRSNPTPVELDIAQILVRVPENANQVQQAQRQQRAAEVLKRLTDGADFAQVAAAYSDGFEATRGGDMGWRTADRYPQLFVDAVAQLQPGQVSAIVRSPNGYHVLKLLGRRNDQSIDDKVSQTHARHILLRTNDGTLSDAEAEKRLADLRTRIEAGASDFAEMAKRYSRDGSAAQGGDLGWLYQGDTVPEFEGVMNQLQPGQISPPIQSPFGWHLIQVLERRQVEAPPERKRQTARAAIRERKAEEAYDDWVREQRDRAYVEIRLDAVN</sequence>
<keyword evidence="6 7" id="KW-0413">Isomerase</keyword>
<evidence type="ECO:0000313" key="10">
    <source>
        <dbReference type="Proteomes" id="UP000675920"/>
    </source>
</evidence>
<dbReference type="RefSeq" id="WP_084545229.1">
    <property type="nucleotide sequence ID" value="NZ_AXWS01000018.1"/>
</dbReference>
<dbReference type="GO" id="GO:0003755">
    <property type="term" value="F:peptidyl-prolyl cis-trans isomerase activity"/>
    <property type="evidence" value="ECO:0007669"/>
    <property type="project" value="UniProtKB-UniRule"/>
</dbReference>
<dbReference type="GO" id="GO:0006457">
    <property type="term" value="P:protein folding"/>
    <property type="evidence" value="ECO:0007669"/>
    <property type="project" value="UniProtKB-UniRule"/>
</dbReference>
<dbReference type="Proteomes" id="UP000675920">
    <property type="component" value="Unplaced"/>
</dbReference>
<dbReference type="InterPro" id="IPR027304">
    <property type="entry name" value="Trigger_fact/SurA_dom_sf"/>
</dbReference>
<dbReference type="InterPro" id="IPR015391">
    <property type="entry name" value="SurA_N"/>
</dbReference>
<dbReference type="EC" id="5.2.1.8" evidence="7"/>
<dbReference type="AlphaFoldDB" id="A0A8B6XBE7"/>
<keyword evidence="10" id="KW-1185">Reference proteome</keyword>
<keyword evidence="2 7" id="KW-0677">Repeat</keyword>
<accession>A0A8B6XBE7</accession>
<dbReference type="InterPro" id="IPR050280">
    <property type="entry name" value="OMP_Chaperone_SurA"/>
</dbReference>
<evidence type="ECO:0000256" key="6">
    <source>
        <dbReference type="ARBA" id="ARBA00023235"/>
    </source>
</evidence>
<evidence type="ECO:0000259" key="9">
    <source>
        <dbReference type="PROSITE" id="PS50198"/>
    </source>
</evidence>
<dbReference type="Gene3D" id="1.10.4030.10">
    <property type="entry name" value="Porin chaperone SurA, peptide-binding domain"/>
    <property type="match status" value="1"/>
</dbReference>
<dbReference type="PANTHER" id="PTHR47637:SF1">
    <property type="entry name" value="CHAPERONE SURA"/>
    <property type="match status" value="1"/>
</dbReference>
<comment type="catalytic activity">
    <reaction evidence="7">
        <text>[protein]-peptidylproline (omega=180) = [protein]-peptidylproline (omega=0)</text>
        <dbReference type="Rhea" id="RHEA:16237"/>
        <dbReference type="Rhea" id="RHEA-COMP:10747"/>
        <dbReference type="Rhea" id="RHEA-COMP:10748"/>
        <dbReference type="ChEBI" id="CHEBI:83833"/>
        <dbReference type="ChEBI" id="CHEBI:83834"/>
        <dbReference type="EC" id="5.2.1.8"/>
    </reaction>
</comment>
<feature type="domain" description="PpiC" evidence="9">
    <location>
        <begin position="322"/>
        <end position="422"/>
    </location>
</feature>
<reference evidence="11" key="1">
    <citation type="submission" date="2025-08" db="UniProtKB">
        <authorList>
            <consortium name="RefSeq"/>
        </authorList>
    </citation>
    <scope>IDENTIFICATION</scope>
</reference>
<keyword evidence="5 7" id="KW-0143">Chaperone</keyword>
<evidence type="ECO:0000256" key="2">
    <source>
        <dbReference type="ARBA" id="ARBA00022737"/>
    </source>
</evidence>
<evidence type="ECO:0000256" key="3">
    <source>
        <dbReference type="ARBA" id="ARBA00022764"/>
    </source>
</evidence>
<evidence type="ECO:0000256" key="5">
    <source>
        <dbReference type="ARBA" id="ARBA00023186"/>
    </source>
</evidence>
<organism evidence="10 11">
    <name type="scientific">Derxia gummosa DSM 723</name>
    <dbReference type="NCBI Taxonomy" id="1121388"/>
    <lineage>
        <taxon>Bacteria</taxon>
        <taxon>Pseudomonadati</taxon>
        <taxon>Pseudomonadota</taxon>
        <taxon>Betaproteobacteria</taxon>
        <taxon>Burkholderiales</taxon>
        <taxon>Alcaligenaceae</taxon>
        <taxon>Derxia</taxon>
    </lineage>
</organism>
<dbReference type="Pfam" id="PF00639">
    <property type="entry name" value="Rotamase"/>
    <property type="match status" value="2"/>
</dbReference>
<dbReference type="Gene3D" id="3.10.50.40">
    <property type="match status" value="2"/>
</dbReference>
<dbReference type="HAMAP" id="MF_01183">
    <property type="entry name" value="Chaperone_SurA"/>
    <property type="match status" value="1"/>
</dbReference>
<gene>
    <name evidence="7" type="primary">surA</name>
</gene>
<keyword evidence="3 7" id="KW-0574">Periplasm</keyword>
<comment type="subcellular location">
    <subcellularLocation>
        <location evidence="7">Periplasm</location>
    </subcellularLocation>
    <text evidence="7">Is capable of associating with the outer membrane.</text>
</comment>
<keyword evidence="4 7" id="KW-0697">Rotamase</keyword>